<evidence type="ECO:0000256" key="12">
    <source>
        <dbReference type="SAM" id="MobiDB-lite"/>
    </source>
</evidence>
<feature type="domain" description="TonB-dependent receptor-like beta-barrel" evidence="14">
    <location>
        <begin position="373"/>
        <end position="936"/>
    </location>
</feature>
<keyword evidence="13" id="KW-0732">Signal</keyword>
<evidence type="ECO:0000256" key="6">
    <source>
        <dbReference type="ARBA" id="ARBA00023077"/>
    </source>
</evidence>
<feature type="signal peptide" evidence="13">
    <location>
        <begin position="1"/>
        <end position="26"/>
    </location>
</feature>
<evidence type="ECO:0000256" key="7">
    <source>
        <dbReference type="ARBA" id="ARBA00023136"/>
    </source>
</evidence>
<accession>A0ABW7HKJ8</accession>
<dbReference type="InterPro" id="IPR012910">
    <property type="entry name" value="Plug_dom"/>
</dbReference>
<keyword evidence="3 10" id="KW-0813">Transport</keyword>
<dbReference type="PANTHER" id="PTHR47234:SF2">
    <property type="entry name" value="TONB-DEPENDENT RECEPTOR"/>
    <property type="match status" value="1"/>
</dbReference>
<dbReference type="Proteomes" id="UP001606134">
    <property type="component" value="Unassembled WGS sequence"/>
</dbReference>
<evidence type="ECO:0000256" key="9">
    <source>
        <dbReference type="ARBA" id="ARBA00023237"/>
    </source>
</evidence>
<evidence type="ECO:0000256" key="11">
    <source>
        <dbReference type="RuleBase" id="RU003357"/>
    </source>
</evidence>
<dbReference type="Pfam" id="PF00593">
    <property type="entry name" value="TonB_dep_Rec_b-barrel"/>
    <property type="match status" value="1"/>
</dbReference>
<evidence type="ECO:0000256" key="2">
    <source>
        <dbReference type="ARBA" id="ARBA00009810"/>
    </source>
</evidence>
<dbReference type="PROSITE" id="PS52016">
    <property type="entry name" value="TONB_DEPENDENT_REC_3"/>
    <property type="match status" value="1"/>
</dbReference>
<evidence type="ECO:0000259" key="14">
    <source>
        <dbReference type="Pfam" id="PF00593"/>
    </source>
</evidence>
<keyword evidence="9 10" id="KW-0998">Cell outer membrane</keyword>
<dbReference type="InterPro" id="IPR036942">
    <property type="entry name" value="Beta-barrel_TonB_sf"/>
</dbReference>
<dbReference type="SUPFAM" id="SSF56935">
    <property type="entry name" value="Porins"/>
    <property type="match status" value="1"/>
</dbReference>
<evidence type="ECO:0000256" key="3">
    <source>
        <dbReference type="ARBA" id="ARBA00022448"/>
    </source>
</evidence>
<evidence type="ECO:0000256" key="8">
    <source>
        <dbReference type="ARBA" id="ARBA00023170"/>
    </source>
</evidence>
<name>A0ABW7HKJ8_9BURK</name>
<sequence length="973" mass="101661">MKQPSKKTLLASLIASGLGVGLPAMAADESGATPPAAAAQPAEGLEKQERIVITGSAVPTTRDAAAVSVAEVDQEKIQKSGASSDMLDLLRKAVPTFQGRGNTGSTNANNTNQNTAGGSQVQLKNMDTLVLVNGRRVAISGIAAIGGKAFVNASQIPTSAIERIEIISDGSSAIYGSDAIGGVVNIILKSNYNGVEAGARVGSANNYTEHSAYFTAGTAVDKFSLTVSGNFSHTDPLYQRDRSFSSPITGRVSVVPGTIGGGSPAILATALNTPSASNPTGANATAPNLAALIANGTYVASTNPAIASSYDISQFQTLALKQDQTAFAANAKLDLLDNRRLVAFSDLQVAQNKSFTQFLPITTTVNVPQGAPSNPLASNFASVNFADWNAPKQYHNDQKSLRLTAGLRGDLGDGWSWESAFVHSRNTLQQLQGNVLFKPNIALAIAGGYDSSGNAVAGGNYSRVYSGFSTSKPFVFQPALDPFARAAALAPASLANVYGTEVIDTASQLDSFDASLTGTLGRLPAGKVAFAVGLASRREKLEAHTDENGHNTGPGAQQWLGGTSADAFAKSRTVNAVFAEVRVPITSAKMAVPALNALDLITAVRAENYSDAGKSTVPKIGFRWQPVGPSLTIRGSYSRSFTAPTMYAEYGPTGTRLVGSGVIQTVFGLANPGLQGEDGNNPNLQPSKAKTQSLNFVYRPADIDGLSLSLEYSAVDQKGFPGGVGFTNILQSVDQAGSASPFAGNLAKGNFPGLPGATPFANPGDLSAYLKADPNNSLNVYAIDRFMNLGGVKVKAFNASAEYEMDLNESGVLTIGSVGTIFKSYQFQALPYQKYYEYAGYATNGGTGVQGTLPKYRFYTTLDWQIGNWSATLGNTYVSAVTDIGAGGIVYETSTTLKPKHVSAYTTWDLRLGYKHEGHGGSMLKGWNLALGVNNIGNRMPPASPQAFTDNLADVATFSPIGRLLYVTGKASF</sequence>
<evidence type="ECO:0000256" key="5">
    <source>
        <dbReference type="ARBA" id="ARBA00022692"/>
    </source>
</evidence>
<dbReference type="RefSeq" id="WP_394416684.1">
    <property type="nucleotide sequence ID" value="NZ_JBIGIC010000017.1"/>
</dbReference>
<feature type="chain" id="PRO_5047542757" evidence="13">
    <location>
        <begin position="27"/>
        <end position="973"/>
    </location>
</feature>
<evidence type="ECO:0000259" key="15">
    <source>
        <dbReference type="Pfam" id="PF07715"/>
    </source>
</evidence>
<keyword evidence="4 10" id="KW-1134">Transmembrane beta strand</keyword>
<evidence type="ECO:0000256" key="1">
    <source>
        <dbReference type="ARBA" id="ARBA00004571"/>
    </source>
</evidence>
<dbReference type="Gene3D" id="2.170.130.10">
    <property type="entry name" value="TonB-dependent receptor, plug domain"/>
    <property type="match status" value="1"/>
</dbReference>
<reference evidence="16 17" key="1">
    <citation type="submission" date="2024-08" db="EMBL/GenBank/DDBJ databases">
        <authorList>
            <person name="Lu H."/>
        </authorList>
    </citation>
    <scope>NUCLEOTIDE SEQUENCE [LARGE SCALE GENOMIC DNA]</scope>
    <source>
        <strain evidence="16 17">BYS78W</strain>
    </source>
</reference>
<proteinExistence type="inferred from homology"/>
<dbReference type="InterPro" id="IPR039426">
    <property type="entry name" value="TonB-dep_rcpt-like"/>
</dbReference>
<evidence type="ECO:0000256" key="10">
    <source>
        <dbReference type="PROSITE-ProRule" id="PRU01360"/>
    </source>
</evidence>
<keyword evidence="17" id="KW-1185">Reference proteome</keyword>
<feature type="compositionally biased region" description="Low complexity" evidence="12">
    <location>
        <begin position="103"/>
        <end position="118"/>
    </location>
</feature>
<keyword evidence="7 10" id="KW-0472">Membrane</keyword>
<evidence type="ECO:0000256" key="4">
    <source>
        <dbReference type="ARBA" id="ARBA00022452"/>
    </source>
</evidence>
<feature type="region of interest" description="Disordered" evidence="12">
    <location>
        <begin position="97"/>
        <end position="118"/>
    </location>
</feature>
<dbReference type="EMBL" id="JBIGIC010000017">
    <property type="protein sequence ID" value="MFG6490012.1"/>
    <property type="molecule type" value="Genomic_DNA"/>
</dbReference>
<keyword evidence="5 10" id="KW-0812">Transmembrane</keyword>
<comment type="caution">
    <text evidence="16">The sequence shown here is derived from an EMBL/GenBank/DDBJ whole genome shotgun (WGS) entry which is preliminary data.</text>
</comment>
<comment type="similarity">
    <text evidence="2 10 11">Belongs to the TonB-dependent receptor family.</text>
</comment>
<comment type="subcellular location">
    <subcellularLocation>
        <location evidence="1 10">Cell outer membrane</location>
        <topology evidence="1 10">Multi-pass membrane protein</topology>
    </subcellularLocation>
</comment>
<evidence type="ECO:0000313" key="17">
    <source>
        <dbReference type="Proteomes" id="UP001606134"/>
    </source>
</evidence>
<evidence type="ECO:0000313" key="16">
    <source>
        <dbReference type="EMBL" id="MFG6490012.1"/>
    </source>
</evidence>
<organism evidence="16 17">
    <name type="scientific">Pelomonas candidula</name>
    <dbReference type="NCBI Taxonomy" id="3299025"/>
    <lineage>
        <taxon>Bacteria</taxon>
        <taxon>Pseudomonadati</taxon>
        <taxon>Pseudomonadota</taxon>
        <taxon>Betaproteobacteria</taxon>
        <taxon>Burkholderiales</taxon>
        <taxon>Sphaerotilaceae</taxon>
        <taxon>Roseateles</taxon>
    </lineage>
</organism>
<dbReference type="Gene3D" id="2.40.170.20">
    <property type="entry name" value="TonB-dependent receptor, beta-barrel domain"/>
    <property type="match status" value="1"/>
</dbReference>
<protein>
    <submittedName>
        <fullName evidence="16">TonB-dependent receptor plug domain-containing protein</fullName>
    </submittedName>
</protein>
<dbReference type="InterPro" id="IPR000531">
    <property type="entry name" value="Beta-barrel_TonB"/>
</dbReference>
<dbReference type="Pfam" id="PF07715">
    <property type="entry name" value="Plug"/>
    <property type="match status" value="1"/>
</dbReference>
<keyword evidence="6 11" id="KW-0798">TonB box</keyword>
<dbReference type="InterPro" id="IPR037066">
    <property type="entry name" value="Plug_dom_sf"/>
</dbReference>
<feature type="domain" description="TonB-dependent receptor plug" evidence="15">
    <location>
        <begin position="65"/>
        <end position="183"/>
    </location>
</feature>
<dbReference type="PANTHER" id="PTHR47234">
    <property type="match status" value="1"/>
</dbReference>
<evidence type="ECO:0000256" key="13">
    <source>
        <dbReference type="SAM" id="SignalP"/>
    </source>
</evidence>
<keyword evidence="8 16" id="KW-0675">Receptor</keyword>
<gene>
    <name evidence="16" type="ORF">ACG04R_25270</name>
</gene>